<keyword evidence="2 7" id="KW-0378">Hydrolase</keyword>
<feature type="domain" description="Glycoside hydrolase family 5" evidence="9">
    <location>
        <begin position="43"/>
        <end position="341"/>
    </location>
</feature>
<proteinExistence type="inferred from homology"/>
<dbReference type="PANTHER" id="PTHR31297">
    <property type="entry name" value="GLUCAN ENDO-1,6-BETA-GLUCOSIDASE B"/>
    <property type="match status" value="1"/>
</dbReference>
<keyword evidence="11" id="KW-1185">Reference proteome</keyword>
<evidence type="ECO:0000256" key="8">
    <source>
        <dbReference type="SAM" id="SignalP"/>
    </source>
</evidence>
<evidence type="ECO:0000256" key="2">
    <source>
        <dbReference type="ARBA" id="ARBA00022801"/>
    </source>
</evidence>
<evidence type="ECO:0000256" key="3">
    <source>
        <dbReference type="ARBA" id="ARBA00023001"/>
    </source>
</evidence>
<evidence type="ECO:0000259" key="9">
    <source>
        <dbReference type="Pfam" id="PF00150"/>
    </source>
</evidence>
<name>A0A918QFT4_9CAUL</name>
<keyword evidence="5 7" id="KW-0326">Glycosidase</keyword>
<sequence>MKTKCAAAILILFLALCLPTAAKTADLITFWDTPRHGGNSFNGSPPDQAYFDALSATGATWVRLTFSKWKPAGGNRDFLIGNADDYTGLSQPDLATLTATLDRADKAGLKVVIAPLSLPGSRWAQQTTDGKYDSRLWQDRKYWDQSARFWVDLATALKDHPAIAAYNLINEPVPEFKAGLAEHSDTDTMIAWYANQRGTTHDLPAFYEQVINAIRAVDTSTPVMVDSGWYANARSFDYWPHALKDPCVLYAFHMYEPYEATSAPNMKRAAPYRYPGTWNKAAVKAHIDAPYQWAATHGVPANRIVAGEFGCMRQWADCATYLEDVLSILDGYNAHWAFYSFREDVWDGMDYELSPTVKSGQFYWLMEQGKGQQLKRGGPLFEIIQKRLKPAS</sequence>
<dbReference type="AlphaFoldDB" id="A0A918QFT4"/>
<comment type="similarity">
    <text evidence="1 7">Belongs to the glycosyl hydrolase 5 (cellulase A) family.</text>
</comment>
<dbReference type="Gene3D" id="3.20.20.80">
    <property type="entry name" value="Glycosidases"/>
    <property type="match status" value="1"/>
</dbReference>
<evidence type="ECO:0000313" key="10">
    <source>
        <dbReference type="EMBL" id="GGZ44320.1"/>
    </source>
</evidence>
<dbReference type="InterPro" id="IPR001547">
    <property type="entry name" value="Glyco_hydro_5"/>
</dbReference>
<reference evidence="10" key="1">
    <citation type="journal article" date="2014" name="Int. J. Syst. Evol. Microbiol.">
        <title>Complete genome sequence of Corynebacterium casei LMG S-19264T (=DSM 44701T), isolated from a smear-ripened cheese.</title>
        <authorList>
            <consortium name="US DOE Joint Genome Institute (JGI-PGF)"/>
            <person name="Walter F."/>
            <person name="Albersmeier A."/>
            <person name="Kalinowski J."/>
            <person name="Ruckert C."/>
        </authorList>
    </citation>
    <scope>NUCLEOTIDE SEQUENCE</scope>
    <source>
        <strain evidence="10">KCTC 32296</strain>
    </source>
</reference>
<gene>
    <name evidence="10" type="ORF">GCM10011273_33830</name>
</gene>
<comment type="caution">
    <text evidence="10">The sequence shown here is derived from an EMBL/GenBank/DDBJ whole genome shotgun (WGS) entry which is preliminary data.</text>
</comment>
<dbReference type="RefSeq" id="WP_189488816.1">
    <property type="nucleotide sequence ID" value="NZ_BMZB01000007.1"/>
</dbReference>
<feature type="signal peptide" evidence="8">
    <location>
        <begin position="1"/>
        <end position="24"/>
    </location>
</feature>
<keyword evidence="8" id="KW-0732">Signal</keyword>
<dbReference type="GO" id="GO:0030245">
    <property type="term" value="P:cellulose catabolic process"/>
    <property type="evidence" value="ECO:0007669"/>
    <property type="project" value="UniProtKB-KW"/>
</dbReference>
<dbReference type="SUPFAM" id="SSF51445">
    <property type="entry name" value="(Trans)glycosidases"/>
    <property type="match status" value="1"/>
</dbReference>
<protein>
    <submittedName>
        <fullName evidence="10">Glycosyl hydrolase</fullName>
    </submittedName>
</protein>
<dbReference type="GO" id="GO:0008422">
    <property type="term" value="F:beta-glucosidase activity"/>
    <property type="evidence" value="ECO:0007669"/>
    <property type="project" value="TreeGrafter"/>
</dbReference>
<evidence type="ECO:0000256" key="5">
    <source>
        <dbReference type="ARBA" id="ARBA00023295"/>
    </source>
</evidence>
<keyword evidence="3" id="KW-0136">Cellulose degradation</keyword>
<dbReference type="InterPro" id="IPR050386">
    <property type="entry name" value="Glycosyl_hydrolase_5"/>
</dbReference>
<dbReference type="GO" id="GO:0005576">
    <property type="term" value="C:extracellular region"/>
    <property type="evidence" value="ECO:0007669"/>
    <property type="project" value="TreeGrafter"/>
</dbReference>
<dbReference type="InterPro" id="IPR017853">
    <property type="entry name" value="GH"/>
</dbReference>
<evidence type="ECO:0000256" key="1">
    <source>
        <dbReference type="ARBA" id="ARBA00005641"/>
    </source>
</evidence>
<dbReference type="EMBL" id="BMZB01000007">
    <property type="protein sequence ID" value="GGZ44320.1"/>
    <property type="molecule type" value="Genomic_DNA"/>
</dbReference>
<dbReference type="GO" id="GO:0009986">
    <property type="term" value="C:cell surface"/>
    <property type="evidence" value="ECO:0007669"/>
    <property type="project" value="TreeGrafter"/>
</dbReference>
<dbReference type="Pfam" id="PF00150">
    <property type="entry name" value="Cellulase"/>
    <property type="match status" value="1"/>
</dbReference>
<accession>A0A918QFT4</accession>
<dbReference type="PANTHER" id="PTHR31297:SF41">
    <property type="entry name" value="ENDOGLUCANASE, PUTATIVE (AFU_ORTHOLOGUE AFUA_5G01830)-RELATED"/>
    <property type="match status" value="1"/>
</dbReference>
<keyword evidence="6" id="KW-0624">Polysaccharide degradation</keyword>
<evidence type="ECO:0000256" key="7">
    <source>
        <dbReference type="RuleBase" id="RU361153"/>
    </source>
</evidence>
<reference evidence="10" key="2">
    <citation type="submission" date="2020-09" db="EMBL/GenBank/DDBJ databases">
        <authorList>
            <person name="Sun Q."/>
            <person name="Kim S."/>
        </authorList>
    </citation>
    <scope>NUCLEOTIDE SEQUENCE</scope>
    <source>
        <strain evidence="10">KCTC 32296</strain>
    </source>
</reference>
<dbReference type="Proteomes" id="UP000662572">
    <property type="component" value="Unassembled WGS sequence"/>
</dbReference>
<feature type="chain" id="PRO_5036954321" evidence="8">
    <location>
        <begin position="25"/>
        <end position="392"/>
    </location>
</feature>
<keyword evidence="4" id="KW-0119">Carbohydrate metabolism</keyword>
<evidence type="ECO:0000256" key="4">
    <source>
        <dbReference type="ARBA" id="ARBA00023277"/>
    </source>
</evidence>
<organism evidence="10 11">
    <name type="scientific">Asticcacaulis endophyticus</name>
    <dbReference type="NCBI Taxonomy" id="1395890"/>
    <lineage>
        <taxon>Bacteria</taxon>
        <taxon>Pseudomonadati</taxon>
        <taxon>Pseudomonadota</taxon>
        <taxon>Alphaproteobacteria</taxon>
        <taxon>Caulobacterales</taxon>
        <taxon>Caulobacteraceae</taxon>
        <taxon>Asticcacaulis</taxon>
    </lineage>
</organism>
<evidence type="ECO:0000256" key="6">
    <source>
        <dbReference type="ARBA" id="ARBA00023326"/>
    </source>
</evidence>
<evidence type="ECO:0000313" key="11">
    <source>
        <dbReference type="Proteomes" id="UP000662572"/>
    </source>
</evidence>